<gene>
    <name evidence="2" type="ORF">SAMN05421545_3961</name>
</gene>
<organism evidence="2 3">
    <name type="scientific">Pontibacter lucknowensis</name>
    <dbReference type="NCBI Taxonomy" id="1077936"/>
    <lineage>
        <taxon>Bacteria</taxon>
        <taxon>Pseudomonadati</taxon>
        <taxon>Bacteroidota</taxon>
        <taxon>Cytophagia</taxon>
        <taxon>Cytophagales</taxon>
        <taxon>Hymenobacteraceae</taxon>
        <taxon>Pontibacter</taxon>
    </lineage>
</organism>
<dbReference type="AlphaFoldDB" id="A0A1N7BGK8"/>
<keyword evidence="1" id="KW-0732">Signal</keyword>
<name>A0A1N7BGK8_9BACT</name>
<evidence type="ECO:0000313" key="3">
    <source>
        <dbReference type="Proteomes" id="UP000185924"/>
    </source>
</evidence>
<protein>
    <submittedName>
        <fullName evidence="2">Uncharacterized protein</fullName>
    </submittedName>
</protein>
<evidence type="ECO:0000256" key="1">
    <source>
        <dbReference type="SAM" id="SignalP"/>
    </source>
</evidence>
<dbReference type="EMBL" id="FTNM01000012">
    <property type="protein sequence ID" value="SIR50519.1"/>
    <property type="molecule type" value="Genomic_DNA"/>
</dbReference>
<dbReference type="Proteomes" id="UP000185924">
    <property type="component" value="Unassembled WGS sequence"/>
</dbReference>
<accession>A0A1N7BGK8</accession>
<keyword evidence="3" id="KW-1185">Reference proteome</keyword>
<sequence length="172" mass="19655">MIRWTILVKLLLLSCTSIAQTRVLPDTSKIKVSNTFWVKPGSYYLDSVEIDLKKVYLDPENILEVKSVKGTDSYLFSGSRSATLYTRKVKDPLISLADIKIENYPADSKRIRFLIDGKLIEDTTGIKLETTTIKRIEVLRHSKSKAAHGYENLTQILISTKIEDKKRKNNSY</sequence>
<reference evidence="3" key="1">
    <citation type="submission" date="2017-01" db="EMBL/GenBank/DDBJ databases">
        <authorList>
            <person name="Varghese N."/>
            <person name="Submissions S."/>
        </authorList>
    </citation>
    <scope>NUCLEOTIDE SEQUENCE [LARGE SCALE GENOMIC DNA]</scope>
    <source>
        <strain evidence="3">DM9</strain>
    </source>
</reference>
<evidence type="ECO:0000313" key="2">
    <source>
        <dbReference type="EMBL" id="SIR50519.1"/>
    </source>
</evidence>
<proteinExistence type="predicted"/>
<feature type="signal peptide" evidence="1">
    <location>
        <begin position="1"/>
        <end position="19"/>
    </location>
</feature>
<feature type="chain" id="PRO_5012907501" evidence="1">
    <location>
        <begin position="20"/>
        <end position="172"/>
    </location>
</feature>